<dbReference type="Proteomes" id="UP000442694">
    <property type="component" value="Unassembled WGS sequence"/>
</dbReference>
<name>A0A833N102_9BACT</name>
<comment type="caution">
    <text evidence="2">The sequence shown here is derived from an EMBL/GenBank/DDBJ whole genome shotgun (WGS) entry which is preliminary data.</text>
</comment>
<keyword evidence="3" id="KW-1185">Reference proteome</keyword>
<feature type="transmembrane region" description="Helical" evidence="1">
    <location>
        <begin position="75"/>
        <end position="96"/>
    </location>
</feature>
<keyword evidence="1" id="KW-0812">Transmembrane</keyword>
<evidence type="ECO:0000313" key="3">
    <source>
        <dbReference type="Proteomes" id="UP000442694"/>
    </source>
</evidence>
<dbReference type="EMBL" id="WFLN01000007">
    <property type="protein sequence ID" value="KAB8029790.1"/>
    <property type="molecule type" value="Genomic_DNA"/>
</dbReference>
<evidence type="ECO:0000256" key="1">
    <source>
        <dbReference type="SAM" id="Phobius"/>
    </source>
</evidence>
<keyword evidence="1" id="KW-1133">Transmembrane helix</keyword>
<gene>
    <name evidence="2" type="ORF">GCL57_09625</name>
</gene>
<organism evidence="2 3">
    <name type="scientific">Fluviispira multicolorata</name>
    <dbReference type="NCBI Taxonomy" id="2654512"/>
    <lineage>
        <taxon>Bacteria</taxon>
        <taxon>Pseudomonadati</taxon>
        <taxon>Bdellovibrionota</taxon>
        <taxon>Oligoflexia</taxon>
        <taxon>Silvanigrellales</taxon>
        <taxon>Silvanigrellaceae</taxon>
        <taxon>Fluviispira</taxon>
    </lineage>
</organism>
<dbReference type="AlphaFoldDB" id="A0A833N102"/>
<sequence>MLPNENNYKKDVDSWKKTIKSHFDTHSLSKDKKIQLEQMLLQRQLSPLKSISSINKGKLYFRTCKAILLKNQKYILTHCVAASAAALLTFSLLGGFENNHHDILSEMAFLPDAGTLPADFDLVGDATALPQLSLESLPNQSFEPVIPKKITQKYTANEGRFFYLKGQQGVSISMQPIAGLPHATSNIHMDRPSTLYIVKLSQKNESDFPKKRILRKIISSTGKVRRIYAWQDGAYGYAMVQPQNISDGGSSSDIFQTSEDPSIVNP</sequence>
<keyword evidence="1" id="KW-0472">Membrane</keyword>
<reference evidence="2 3" key="1">
    <citation type="submission" date="2019-10" db="EMBL/GenBank/DDBJ databases">
        <title>New genus of Silvanigrellaceae.</title>
        <authorList>
            <person name="Pitt A."/>
            <person name="Hahn M.W."/>
        </authorList>
    </citation>
    <scope>NUCLEOTIDE SEQUENCE [LARGE SCALE GENOMIC DNA]</scope>
    <source>
        <strain evidence="2 3">33A1-SZDP</strain>
    </source>
</reference>
<protein>
    <submittedName>
        <fullName evidence="2">Uncharacterized protein</fullName>
    </submittedName>
</protein>
<proteinExistence type="predicted"/>
<evidence type="ECO:0000313" key="2">
    <source>
        <dbReference type="EMBL" id="KAB8029790.1"/>
    </source>
</evidence>
<dbReference type="RefSeq" id="WP_152213133.1">
    <property type="nucleotide sequence ID" value="NZ_WFLN01000007.1"/>
</dbReference>
<accession>A0A833N102</accession>